<dbReference type="EMBL" id="PQXL01000419">
    <property type="protein sequence ID" value="THV46077.1"/>
    <property type="molecule type" value="Genomic_DNA"/>
</dbReference>
<evidence type="ECO:0000313" key="3">
    <source>
        <dbReference type="Proteomes" id="UP000308671"/>
    </source>
</evidence>
<organism evidence="2 3">
    <name type="scientific">Botrytis galanthina</name>
    <dbReference type="NCBI Taxonomy" id="278940"/>
    <lineage>
        <taxon>Eukaryota</taxon>
        <taxon>Fungi</taxon>
        <taxon>Dikarya</taxon>
        <taxon>Ascomycota</taxon>
        <taxon>Pezizomycotina</taxon>
        <taxon>Leotiomycetes</taxon>
        <taxon>Helotiales</taxon>
        <taxon>Sclerotiniaceae</taxon>
        <taxon>Botrytis</taxon>
    </lineage>
</organism>
<name>A0A4S8QM37_9HELO</name>
<evidence type="ECO:0000313" key="2">
    <source>
        <dbReference type="EMBL" id="THV46077.1"/>
    </source>
</evidence>
<comment type="caution">
    <text evidence="2">The sequence shown here is derived from an EMBL/GenBank/DDBJ whole genome shotgun (WGS) entry which is preliminary data.</text>
</comment>
<sequence length="218" mass="24942">MMAEVTESHDPTPTDTIMDDGIQSQLPILHNDRRIHLERLTVFLAFREGFAQTAEETRKSFHGNKNILFKRRREFFEHLISKPEVSRQLHRMKKKRIIAAAEFLCRANHLSPNSTMNKRFAHLSAEQIQSFEWRASVSLPPLKKRIVVMVEDFEPPISTRTRSNCEGCQKLKIAGDESRLSEEMEKMCLCAGGNTSTLTGENYGADSAGKDDDEMEMN</sequence>
<reference evidence="2 3" key="1">
    <citation type="submission" date="2017-12" db="EMBL/GenBank/DDBJ databases">
        <title>Comparative genomics of Botrytis spp.</title>
        <authorList>
            <person name="Valero-Jimenez C.A."/>
            <person name="Tapia P."/>
            <person name="Veloso J."/>
            <person name="Silva-Moreno E."/>
            <person name="Staats M."/>
            <person name="Valdes J.H."/>
            <person name="Van Kan J.A.L."/>
        </authorList>
    </citation>
    <scope>NUCLEOTIDE SEQUENCE [LARGE SCALE GENOMIC DNA]</scope>
    <source>
        <strain evidence="2 3">MUCL435</strain>
    </source>
</reference>
<gene>
    <name evidence="2" type="ORF">BGAL_0419g00110</name>
</gene>
<protein>
    <submittedName>
        <fullName evidence="2">Uncharacterized protein</fullName>
    </submittedName>
</protein>
<proteinExistence type="predicted"/>
<dbReference type="Proteomes" id="UP000308671">
    <property type="component" value="Unassembled WGS sequence"/>
</dbReference>
<feature type="compositionally biased region" description="Basic and acidic residues" evidence="1">
    <location>
        <begin position="1"/>
        <end position="12"/>
    </location>
</feature>
<dbReference type="AlphaFoldDB" id="A0A4S8QM37"/>
<accession>A0A4S8QM37</accession>
<dbReference type="OrthoDB" id="3478583at2759"/>
<keyword evidence="3" id="KW-1185">Reference proteome</keyword>
<feature type="region of interest" description="Disordered" evidence="1">
    <location>
        <begin position="1"/>
        <end position="20"/>
    </location>
</feature>
<evidence type="ECO:0000256" key="1">
    <source>
        <dbReference type="SAM" id="MobiDB-lite"/>
    </source>
</evidence>